<evidence type="ECO:0000313" key="4">
    <source>
        <dbReference type="Proteomes" id="UP000422736"/>
    </source>
</evidence>
<proteinExistence type="predicted"/>
<sequence length="576" mass="63823">MNTGAGYVQNHIKSSDSRSFPSQPQQVPVSSPGISVQQQQRLLYQQRLKQQQQQQLHFEQQIYQLLTTLNRKPKRLYQFKEDPDDLLKKYEQFKPSFEFHIYENNFKICAPANSRLQQHQKTPQNSNDGLILNKNNEVLREFLEYVARGIIPEAIMEVLRDCNIQFYEGCLILQVYDHTNTVDVKQETPASATALNKTPQQNNANTGSLTGTPSNAAAAGSAAVKREYLANNRNGTDPSSVNNSTFNSVNNGIGNNKEKENPGKSFTTLKRPRMYRTLLRPNDLTHYYDMLSYADHTRFPDSMYQQLESEILTLTKRNLNLDTPMNPYANRDLVSDDEFLNPTFNEEKQNWEFPHRKLCTEPFTKGAIDHVELHEELPQHSSTYEQLMLILSEKTTNTTASTLAASLMKKAEASAARKAATSGKTSASPVGVNSNGVAAAAAAVGSGANADAQQFSRLKIIEHWRIEKERRKHQSVNSNMVPSAYNTRISMGNPMSPNRVAQQKGDNQSGNQGSASTTNKKTGVDGEEKPKAKRGRKATKKAADGSAPTPKKRATTKKKAAAAAAAAAAAGTPGST</sequence>
<feature type="region of interest" description="Disordered" evidence="1">
    <location>
        <begin position="231"/>
        <end position="267"/>
    </location>
</feature>
<accession>A0ABX6ER82</accession>
<evidence type="ECO:0000313" key="3">
    <source>
        <dbReference type="EMBL" id="QGN14820.1"/>
    </source>
</evidence>
<feature type="compositionally biased region" description="Polar residues" evidence="1">
    <location>
        <begin position="475"/>
        <end position="521"/>
    </location>
</feature>
<feature type="region of interest" description="Disordered" evidence="1">
    <location>
        <begin position="1"/>
        <end position="32"/>
    </location>
</feature>
<dbReference type="InterPro" id="IPR046468">
    <property type="entry name" value="Spt20-like_SEP"/>
</dbReference>
<feature type="compositionally biased region" description="Polar residues" evidence="1">
    <location>
        <begin position="191"/>
        <end position="215"/>
    </location>
</feature>
<name>A0ABX6ER82_KLUMA</name>
<reference evidence="3 4" key="1">
    <citation type="submission" date="2016-03" db="EMBL/GenBank/DDBJ databases">
        <title>How can Kluyveromyces marxianus grow so fast - potential evolutionary course in Saccharomyces Complex revealed by comparative genomics.</title>
        <authorList>
            <person name="Mo W."/>
            <person name="Lu W."/>
            <person name="Yang X."/>
            <person name="Qi J."/>
            <person name="Lv H."/>
        </authorList>
    </citation>
    <scope>NUCLEOTIDE SEQUENCE [LARGE SCALE GENOMIC DNA]</scope>
    <source>
        <strain evidence="3 4">FIM1</strain>
    </source>
</reference>
<dbReference type="PANTHER" id="PTHR13526">
    <property type="entry name" value="TRANSCRIPTION FACTOR SPT20 HOMOLOG"/>
    <property type="match status" value="1"/>
</dbReference>
<dbReference type="EMBL" id="CP015055">
    <property type="protein sequence ID" value="QGN14820.1"/>
    <property type="molecule type" value="Genomic_DNA"/>
</dbReference>
<protein>
    <submittedName>
        <fullName evidence="3">Transcription factor SPT20</fullName>
    </submittedName>
</protein>
<feature type="compositionally biased region" description="Low complexity" evidence="1">
    <location>
        <begin position="239"/>
        <end position="255"/>
    </location>
</feature>
<evidence type="ECO:0000256" key="1">
    <source>
        <dbReference type="SAM" id="MobiDB-lite"/>
    </source>
</evidence>
<feature type="compositionally biased region" description="Basic residues" evidence="1">
    <location>
        <begin position="531"/>
        <end position="540"/>
    </location>
</feature>
<dbReference type="Proteomes" id="UP000422736">
    <property type="component" value="Chromosome 2"/>
</dbReference>
<feature type="region of interest" description="Disordered" evidence="1">
    <location>
        <begin position="191"/>
        <end position="217"/>
    </location>
</feature>
<dbReference type="Pfam" id="PF12090">
    <property type="entry name" value="Spt20_SEP"/>
    <property type="match status" value="1"/>
</dbReference>
<feature type="region of interest" description="Disordered" evidence="1">
    <location>
        <begin position="470"/>
        <end position="576"/>
    </location>
</feature>
<feature type="compositionally biased region" description="Low complexity" evidence="1">
    <location>
        <begin position="561"/>
        <end position="570"/>
    </location>
</feature>
<feature type="domain" description="Spt20-like SEP" evidence="2">
    <location>
        <begin position="91"/>
        <end position="336"/>
    </location>
</feature>
<reference evidence="3 4" key="2">
    <citation type="submission" date="2019-11" db="EMBL/GenBank/DDBJ databases">
        <authorList>
            <person name="Lu H."/>
        </authorList>
    </citation>
    <scope>NUCLEOTIDE SEQUENCE [LARGE SCALE GENOMIC DNA]</scope>
    <source>
        <strain evidence="3 4">FIM1</strain>
    </source>
</reference>
<feature type="compositionally biased region" description="Basic residues" evidence="1">
    <location>
        <begin position="550"/>
        <end position="560"/>
    </location>
</feature>
<dbReference type="InterPro" id="IPR021950">
    <property type="entry name" value="Spt20"/>
</dbReference>
<feature type="compositionally biased region" description="Low complexity" evidence="1">
    <location>
        <begin position="21"/>
        <end position="32"/>
    </location>
</feature>
<dbReference type="PANTHER" id="PTHR13526:SF8">
    <property type="entry name" value="TRANSCRIPTION FACTOR SPT20 HOMOLOG"/>
    <property type="match status" value="1"/>
</dbReference>
<gene>
    <name evidence="3" type="primary">SPT20</name>
    <name evidence="3" type="ORF">FIM1_1491</name>
</gene>
<keyword evidence="4" id="KW-1185">Reference proteome</keyword>
<organism evidence="3 4">
    <name type="scientific">Kluyveromyces marxianus</name>
    <name type="common">Yeast</name>
    <name type="synonym">Candida kefyr</name>
    <dbReference type="NCBI Taxonomy" id="4911"/>
    <lineage>
        <taxon>Eukaryota</taxon>
        <taxon>Fungi</taxon>
        <taxon>Dikarya</taxon>
        <taxon>Ascomycota</taxon>
        <taxon>Saccharomycotina</taxon>
        <taxon>Saccharomycetes</taxon>
        <taxon>Saccharomycetales</taxon>
        <taxon>Saccharomycetaceae</taxon>
        <taxon>Kluyveromyces</taxon>
    </lineage>
</organism>
<evidence type="ECO:0000259" key="2">
    <source>
        <dbReference type="Pfam" id="PF12090"/>
    </source>
</evidence>